<evidence type="ECO:0000313" key="3">
    <source>
        <dbReference type="Proteomes" id="UP001142175"/>
    </source>
</evidence>
<proteinExistence type="predicted"/>
<feature type="domain" description="Secretion system C-terminal sorting" evidence="1">
    <location>
        <begin position="543"/>
        <end position="607"/>
    </location>
</feature>
<dbReference type="InterPro" id="IPR026444">
    <property type="entry name" value="Secre_tail"/>
</dbReference>
<dbReference type="Pfam" id="PF18962">
    <property type="entry name" value="Por_Secre_tail"/>
    <property type="match status" value="1"/>
</dbReference>
<accession>A0A9X2PD40</accession>
<name>A0A9X2PD40_9BACT</name>
<gene>
    <name evidence="2" type="ORF">NU887_20200</name>
</gene>
<dbReference type="AlphaFoldDB" id="A0A9X2PD40"/>
<dbReference type="RefSeq" id="WP_258425205.1">
    <property type="nucleotide sequence ID" value="NZ_JANAEZ010000003.1"/>
</dbReference>
<dbReference type="Proteomes" id="UP001142175">
    <property type="component" value="Unassembled WGS sequence"/>
</dbReference>
<organism evidence="2 3">
    <name type="scientific">Aquiflexum gelatinilyticum</name>
    <dbReference type="NCBI Taxonomy" id="2961943"/>
    <lineage>
        <taxon>Bacteria</taxon>
        <taxon>Pseudomonadati</taxon>
        <taxon>Bacteroidota</taxon>
        <taxon>Cytophagia</taxon>
        <taxon>Cytophagales</taxon>
        <taxon>Cyclobacteriaceae</taxon>
        <taxon>Aquiflexum</taxon>
    </lineage>
</organism>
<keyword evidence="3" id="KW-1185">Reference proteome</keyword>
<sequence length="612" mass="69060">MGLLKPIFLQIFILVLILSPYSSIAQFQQLPTPIQAPQKSDSFANKRIKAERLTLPFWDDFSGPQLDTNKWISEGATQSTTVANAAPTIGTLLLDGIDEAGRPYSTVQFEQGLTDKITSFPIDLSGLSTSEANSVYLSFFWQPGGKAEMPDPNDFLSLQFLDQDSLWVNVWEKSGGLTAEEFFFTQETIKVLPKFLHDKFQFRFQIQGRSSGPFDSWILDYVFLHKNRTETDLSFPDRALTLSNSRPFEKYSAIPLFILQKDQDTFWNTTSNEFKNLDNGFRAMEYTFEIREKANQNVVKTINSNTPFNPVPVGQERRTFGSNTISNVPLPDEEMDYELISYLVTGDGLLNGVENGIPITYPEVDFRINDTVRTTLPIRDFLAYDDGSVDYSAGINQRSGMLAVRYEVSSTVYLKGISINFTNFTQLGGVIDLMVWKELEEEPIFKKEVFIPTKTSLNEFAYFEVDQNVAIDGSFYIGFTQFTNDFLYVGLDKTYDNGGEIFFNATGSWVQNETVEGSLMIRAHLLGTPPFESESEASVPLKIYPNPVVGSLLIEGKVDTINVYDPMGRNIILPISDYDKGKNVNFEGMQSGIYVVKTTIGKEQKSFRILVK</sequence>
<reference evidence="2" key="1">
    <citation type="submission" date="2022-08" db="EMBL/GenBank/DDBJ databases">
        <authorList>
            <person name="Zhang D."/>
        </authorList>
    </citation>
    <scope>NUCLEOTIDE SEQUENCE</scope>
    <source>
        <strain evidence="2">XJ19-11</strain>
    </source>
</reference>
<dbReference type="NCBIfam" id="TIGR04183">
    <property type="entry name" value="Por_Secre_tail"/>
    <property type="match status" value="1"/>
</dbReference>
<evidence type="ECO:0000313" key="2">
    <source>
        <dbReference type="EMBL" id="MCR9017369.1"/>
    </source>
</evidence>
<protein>
    <submittedName>
        <fullName evidence="2">T9SS type A sorting domain-containing protein</fullName>
    </submittedName>
</protein>
<evidence type="ECO:0000259" key="1">
    <source>
        <dbReference type="Pfam" id="PF18962"/>
    </source>
</evidence>
<dbReference type="EMBL" id="JANSUY010000029">
    <property type="protein sequence ID" value="MCR9017369.1"/>
    <property type="molecule type" value="Genomic_DNA"/>
</dbReference>
<comment type="caution">
    <text evidence="2">The sequence shown here is derived from an EMBL/GenBank/DDBJ whole genome shotgun (WGS) entry which is preliminary data.</text>
</comment>